<proteinExistence type="predicted"/>
<dbReference type="RefSeq" id="WP_169657354.1">
    <property type="nucleotide sequence ID" value="NZ_JABANE010000034.1"/>
</dbReference>
<dbReference type="EMBL" id="JABANE010000034">
    <property type="protein sequence ID" value="NME69069.1"/>
    <property type="molecule type" value="Genomic_DNA"/>
</dbReference>
<comment type="caution">
    <text evidence="1">The sequence shown here is derived from an EMBL/GenBank/DDBJ whole genome shotgun (WGS) entry which is preliminary data.</text>
</comment>
<evidence type="ECO:0000313" key="2">
    <source>
        <dbReference type="Proteomes" id="UP000576082"/>
    </source>
</evidence>
<protein>
    <submittedName>
        <fullName evidence="1">Uncharacterized protein</fullName>
    </submittedName>
</protein>
<dbReference type="Proteomes" id="UP000576082">
    <property type="component" value="Unassembled WGS sequence"/>
</dbReference>
<reference evidence="1 2" key="1">
    <citation type="submission" date="2020-04" db="EMBL/GenBank/DDBJ databases">
        <title>Flammeovirga sp. SR4, a novel species isolated from seawater.</title>
        <authorList>
            <person name="Wang X."/>
        </authorList>
    </citation>
    <scope>NUCLEOTIDE SEQUENCE [LARGE SCALE GENOMIC DNA]</scope>
    <source>
        <strain evidence="1 2">ATCC 23126</strain>
    </source>
</reference>
<gene>
    <name evidence="1" type="ORF">HHU12_13930</name>
</gene>
<organism evidence="1 2">
    <name type="scientific">Flammeovirga aprica JL-4</name>
    <dbReference type="NCBI Taxonomy" id="694437"/>
    <lineage>
        <taxon>Bacteria</taxon>
        <taxon>Pseudomonadati</taxon>
        <taxon>Bacteroidota</taxon>
        <taxon>Cytophagia</taxon>
        <taxon>Cytophagales</taxon>
        <taxon>Flammeovirgaceae</taxon>
        <taxon>Flammeovirga</taxon>
    </lineage>
</organism>
<accession>A0A7X9RUV9</accession>
<dbReference type="AlphaFoldDB" id="A0A7X9RUV9"/>
<keyword evidence="2" id="KW-1185">Reference proteome</keyword>
<sequence>MKVLIDIEDSKVEFVLELLNNLKFVKTEPLTPHKAEVLQSLSEAVTEMRLIKKGKLKATPAKDLLDEL</sequence>
<evidence type="ECO:0000313" key="1">
    <source>
        <dbReference type="EMBL" id="NME69069.1"/>
    </source>
</evidence>
<name>A0A7X9RUV9_9BACT</name>